<keyword evidence="2" id="KW-1185">Reference proteome</keyword>
<protein>
    <submittedName>
        <fullName evidence="1">Uncharacterized protein</fullName>
    </submittedName>
</protein>
<evidence type="ECO:0000313" key="2">
    <source>
        <dbReference type="Proteomes" id="UP001443914"/>
    </source>
</evidence>
<dbReference type="Proteomes" id="UP001443914">
    <property type="component" value="Unassembled WGS sequence"/>
</dbReference>
<proteinExistence type="predicted"/>
<gene>
    <name evidence="1" type="ORF">RND81_08G062400</name>
</gene>
<dbReference type="AlphaFoldDB" id="A0AAW1J465"/>
<comment type="caution">
    <text evidence="1">The sequence shown here is derived from an EMBL/GenBank/DDBJ whole genome shotgun (WGS) entry which is preliminary data.</text>
</comment>
<evidence type="ECO:0000313" key="1">
    <source>
        <dbReference type="EMBL" id="KAK9697803.1"/>
    </source>
</evidence>
<dbReference type="EMBL" id="JBDFQZ010000008">
    <property type="protein sequence ID" value="KAK9697803.1"/>
    <property type="molecule type" value="Genomic_DNA"/>
</dbReference>
<reference evidence="1" key="1">
    <citation type="submission" date="2024-03" db="EMBL/GenBank/DDBJ databases">
        <title>WGS assembly of Saponaria officinalis var. Norfolk2.</title>
        <authorList>
            <person name="Jenkins J."/>
            <person name="Shu S."/>
            <person name="Grimwood J."/>
            <person name="Barry K."/>
            <person name="Goodstein D."/>
            <person name="Schmutz J."/>
            <person name="Leebens-Mack J."/>
            <person name="Osbourn A."/>
        </authorList>
    </citation>
    <scope>NUCLEOTIDE SEQUENCE [LARGE SCALE GENOMIC DNA]</scope>
    <source>
        <strain evidence="1">JIC</strain>
    </source>
</reference>
<sequence length="132" mass="14815">MGDLGDVIHVNENGVFAPEQANHLDVLQVEEATNFNIQEQPPAVLETNPYLEHLEEEGHVFVSDRDAFIQDSIALRVYYDTIRARNEDEQRGYLQVFHMDLGIPLEYYVPHQAPVNEGVNEGGACHGSSRPG</sequence>
<accession>A0AAW1J465</accession>
<name>A0AAW1J465_SAPOF</name>
<organism evidence="1 2">
    <name type="scientific">Saponaria officinalis</name>
    <name type="common">Common soapwort</name>
    <name type="synonym">Lychnis saponaria</name>
    <dbReference type="NCBI Taxonomy" id="3572"/>
    <lineage>
        <taxon>Eukaryota</taxon>
        <taxon>Viridiplantae</taxon>
        <taxon>Streptophyta</taxon>
        <taxon>Embryophyta</taxon>
        <taxon>Tracheophyta</taxon>
        <taxon>Spermatophyta</taxon>
        <taxon>Magnoliopsida</taxon>
        <taxon>eudicotyledons</taxon>
        <taxon>Gunneridae</taxon>
        <taxon>Pentapetalae</taxon>
        <taxon>Caryophyllales</taxon>
        <taxon>Caryophyllaceae</taxon>
        <taxon>Caryophylleae</taxon>
        <taxon>Saponaria</taxon>
    </lineage>
</organism>